<accession>A0A0M7D6I0</accession>
<dbReference type="HAMAP" id="MF_00460">
    <property type="entry name" value="UPF0125_RnfH"/>
    <property type="match status" value="1"/>
</dbReference>
<evidence type="ECO:0000256" key="1">
    <source>
        <dbReference type="ARBA" id="ARBA00010645"/>
    </source>
</evidence>
<dbReference type="InterPro" id="IPR005346">
    <property type="entry name" value="RnfH"/>
</dbReference>
<dbReference type="PANTHER" id="PTHR37483:SF1">
    <property type="entry name" value="UPF0125 PROTEIN RATB"/>
    <property type="match status" value="1"/>
</dbReference>
<dbReference type="GeneID" id="29368352"/>
<organism evidence="3 4">
    <name type="scientific">Alcaligenes faecalis</name>
    <dbReference type="NCBI Taxonomy" id="511"/>
    <lineage>
        <taxon>Bacteria</taxon>
        <taxon>Pseudomonadati</taxon>
        <taxon>Pseudomonadota</taxon>
        <taxon>Betaproteobacteria</taxon>
        <taxon>Burkholderiales</taxon>
        <taxon>Alcaligenaceae</taxon>
        <taxon>Alcaligenes</taxon>
    </lineage>
</organism>
<gene>
    <name evidence="3" type="ORF">DF183_04740</name>
</gene>
<dbReference type="OrthoDB" id="9796575at2"/>
<sequence>MTDLSVSVIVATQAQVWKAALRLPAGSCVRDALLKAGIAEGLRECGLPPLDDEQGLDALHVGVYGQRCQLDQLLQDQDRVEVYRELVFDPMDSRRRRYAHKLAARAAARPRRKPARA</sequence>
<proteinExistence type="inferred from homology"/>
<dbReference type="RefSeq" id="WP_042480741.1">
    <property type="nucleotide sequence ID" value="NZ_CAXOJJ010000022.1"/>
</dbReference>
<reference evidence="3 4" key="1">
    <citation type="submission" date="2018-05" db="EMBL/GenBank/DDBJ databases">
        <title>Genome Sequence of an Efficient Indole-Degrading Bacterium, Alcaligenes sp.YBY.</title>
        <authorList>
            <person name="Yang B."/>
        </authorList>
    </citation>
    <scope>NUCLEOTIDE SEQUENCE [LARGE SCALE GENOMIC DNA]</scope>
    <source>
        <strain evidence="3 4">YBY</strain>
    </source>
</reference>
<dbReference type="InterPro" id="IPR016155">
    <property type="entry name" value="Mopterin_synth/thiamin_S_b"/>
</dbReference>
<comment type="caution">
    <text evidence="3">The sequence shown here is derived from an EMBL/GenBank/DDBJ whole genome shotgun (WGS) entry which is preliminary data.</text>
</comment>
<evidence type="ECO:0000313" key="3">
    <source>
        <dbReference type="EMBL" id="PWE16039.1"/>
    </source>
</evidence>
<name>A0A0M7D6I0_ALCFA</name>
<dbReference type="InterPro" id="IPR037021">
    <property type="entry name" value="RnfH_sf"/>
</dbReference>
<dbReference type="SUPFAM" id="SSF54285">
    <property type="entry name" value="MoaD/ThiS"/>
    <property type="match status" value="1"/>
</dbReference>
<dbReference type="STRING" id="511.UZ73_00330"/>
<accession>A0A0S2JLJ1</accession>
<dbReference type="AlphaFoldDB" id="A0A0M7D6I0"/>
<dbReference type="Pfam" id="PF03658">
    <property type="entry name" value="Ub-RnfH"/>
    <property type="match status" value="1"/>
</dbReference>
<comment type="similarity">
    <text evidence="1 2">Belongs to the UPF0125 (RnfH) family.</text>
</comment>
<protein>
    <recommendedName>
        <fullName evidence="2">UPF0125 protein DF183_04740</fullName>
    </recommendedName>
</protein>
<evidence type="ECO:0000256" key="2">
    <source>
        <dbReference type="HAMAP-Rule" id="MF_00460"/>
    </source>
</evidence>
<dbReference type="Proteomes" id="UP000245216">
    <property type="component" value="Unassembled WGS sequence"/>
</dbReference>
<evidence type="ECO:0000313" key="4">
    <source>
        <dbReference type="Proteomes" id="UP000245216"/>
    </source>
</evidence>
<dbReference type="Gene3D" id="3.10.20.280">
    <property type="entry name" value="RnfH-like"/>
    <property type="match status" value="1"/>
</dbReference>
<dbReference type="PANTHER" id="PTHR37483">
    <property type="entry name" value="UPF0125 PROTEIN RATB"/>
    <property type="match status" value="1"/>
</dbReference>
<reference evidence="3 4" key="2">
    <citation type="submission" date="2018-05" db="EMBL/GenBank/DDBJ databases">
        <authorList>
            <person name="Lanie J.A."/>
            <person name="Ng W.-L."/>
            <person name="Kazmierczak K.M."/>
            <person name="Andrzejewski T.M."/>
            <person name="Davidsen T.M."/>
            <person name="Wayne K.J."/>
            <person name="Tettelin H."/>
            <person name="Glass J.I."/>
            <person name="Rusch D."/>
            <person name="Podicherti R."/>
            <person name="Tsui H.-C.T."/>
            <person name="Winkler M.E."/>
        </authorList>
    </citation>
    <scope>NUCLEOTIDE SEQUENCE [LARGE SCALE GENOMIC DNA]</scope>
    <source>
        <strain evidence="3 4">YBY</strain>
    </source>
</reference>
<dbReference type="EMBL" id="QEXO01000001">
    <property type="protein sequence ID" value="PWE16039.1"/>
    <property type="molecule type" value="Genomic_DNA"/>
</dbReference>
<dbReference type="KEGG" id="afa:UZ73_00330"/>